<sequence>MGSAGVGRARVKWLVLWSLWAGRLVPEPTPPVRAAAGWLRGERAPAGAHAQYTGIPYATVVHRFQAARPVADWEGVFDAFNEHVRCPQRFGPFVTGTEDCLTLNVYTPLPAPDHLLPVMVFIHGGGFRDGSGSPFIYGPEYLIKHGVVLVTFNYRVEVLGFLCLGTKEAPGNAGLKDQVLALKWVKQNIKSFGGDPDQITIFGESAGSASVVFHILSPLSEGLFHRAILQSGSALSPWSLQFDPVKTASLLAKNIGYNVKKPSEIYDVLRNVSAKVLLETRVPRKEGDIVNSENIFVPCVEKNLPNEELFLPDTPYNLLAAGNFNKVPVIMGYNNAEGFMFAGKENDTTIAKLDIYKALPRDLQFPTDEEKKRTAEVLHRYYMGNKKISKETLAEFSRFVGDSSITYPVVSTIEKLLQADVPVFGYKFSYSGWMNLAKFTSGFWKYPGATHADELFYLFKIRILVPGSLFETNFINFFTTLWTNFAKFGDPTPPASSILVKWEPANKTNPKVYEINKNCSLTPLWEDEIFRYWDTIYEKYRRLI</sequence>
<keyword evidence="5" id="KW-0325">Glycoprotein</keyword>
<dbReference type="EC" id="3.1.1.-" evidence="6"/>
<feature type="chain" id="PRO_5015369408" description="Carboxylic ester hydrolase" evidence="6">
    <location>
        <begin position="27"/>
        <end position="544"/>
    </location>
</feature>
<proteinExistence type="evidence at transcript level"/>
<evidence type="ECO:0000256" key="4">
    <source>
        <dbReference type="ARBA" id="ARBA00023157"/>
    </source>
</evidence>
<organism evidence="8">
    <name type="scientific">Ectropis obliqua</name>
    <name type="common">Tea geometrid moth</name>
    <dbReference type="NCBI Taxonomy" id="248899"/>
    <lineage>
        <taxon>Eukaryota</taxon>
        <taxon>Metazoa</taxon>
        <taxon>Ecdysozoa</taxon>
        <taxon>Arthropoda</taxon>
        <taxon>Hexapoda</taxon>
        <taxon>Insecta</taxon>
        <taxon>Pterygota</taxon>
        <taxon>Neoptera</taxon>
        <taxon>Endopterygota</taxon>
        <taxon>Lepidoptera</taxon>
        <taxon>Glossata</taxon>
        <taxon>Ditrysia</taxon>
        <taxon>Geometroidea</taxon>
        <taxon>Geometridae</taxon>
        <taxon>Ennominae</taxon>
        <taxon>Ectropis</taxon>
    </lineage>
</organism>
<keyword evidence="2" id="KW-0719">Serine esterase</keyword>
<comment type="similarity">
    <text evidence="1 6">Belongs to the type-B carboxylesterase/lipase family.</text>
</comment>
<dbReference type="InterPro" id="IPR019826">
    <property type="entry name" value="Carboxylesterase_B_AS"/>
</dbReference>
<dbReference type="PROSITE" id="PS00122">
    <property type="entry name" value="CARBOXYLESTERASE_B_1"/>
    <property type="match status" value="1"/>
</dbReference>
<dbReference type="PANTHER" id="PTHR43142">
    <property type="entry name" value="CARBOXYLIC ESTER HYDROLASE"/>
    <property type="match status" value="1"/>
</dbReference>
<dbReference type="GO" id="GO:0052689">
    <property type="term" value="F:carboxylic ester hydrolase activity"/>
    <property type="evidence" value="ECO:0007669"/>
    <property type="project" value="UniProtKB-KW"/>
</dbReference>
<dbReference type="InterPro" id="IPR019819">
    <property type="entry name" value="Carboxylesterase_B_CS"/>
</dbReference>
<protein>
    <recommendedName>
        <fullName evidence="6">Carboxylic ester hydrolase</fullName>
        <ecNumber evidence="6">3.1.1.-</ecNumber>
    </recommendedName>
</protein>
<evidence type="ECO:0000256" key="3">
    <source>
        <dbReference type="ARBA" id="ARBA00022801"/>
    </source>
</evidence>
<keyword evidence="4" id="KW-1015">Disulfide bond</keyword>
<evidence type="ECO:0000256" key="1">
    <source>
        <dbReference type="ARBA" id="ARBA00005964"/>
    </source>
</evidence>
<evidence type="ECO:0000313" key="8">
    <source>
        <dbReference type="EMBL" id="ARM65391.1"/>
    </source>
</evidence>
<dbReference type="Pfam" id="PF00135">
    <property type="entry name" value="COesterase"/>
    <property type="match status" value="1"/>
</dbReference>
<keyword evidence="3 6" id="KW-0378">Hydrolase</keyword>
<reference evidence="8" key="1">
    <citation type="submission" date="2016-04" db="EMBL/GenBank/DDBJ databases">
        <title>Molecular identification and expression profiling of carboxylesterase genes associated with odorant degradation in the tea geometrid, Ectropis obliqua Prout.</title>
        <authorList>
            <person name="Mao T.-F."/>
            <person name="Zhang Y.-X."/>
            <person name="Wu J.-J."/>
            <person name="Sun L."/>
        </authorList>
    </citation>
    <scope>NUCLEOTIDE SEQUENCE</scope>
</reference>
<dbReference type="EMBL" id="KX015862">
    <property type="protein sequence ID" value="ARM65391.1"/>
    <property type="molecule type" value="mRNA"/>
</dbReference>
<accession>A0A2S0D875</accession>
<evidence type="ECO:0000256" key="5">
    <source>
        <dbReference type="ARBA" id="ARBA00023180"/>
    </source>
</evidence>
<dbReference type="Gene3D" id="3.40.50.1820">
    <property type="entry name" value="alpha/beta hydrolase"/>
    <property type="match status" value="1"/>
</dbReference>
<evidence type="ECO:0000256" key="2">
    <source>
        <dbReference type="ARBA" id="ARBA00022487"/>
    </source>
</evidence>
<dbReference type="InterPro" id="IPR002018">
    <property type="entry name" value="CarbesteraseB"/>
</dbReference>
<feature type="domain" description="Carboxylesterase type B" evidence="7">
    <location>
        <begin position="30"/>
        <end position="519"/>
    </location>
</feature>
<dbReference type="InterPro" id="IPR029058">
    <property type="entry name" value="AB_hydrolase_fold"/>
</dbReference>
<feature type="signal peptide" evidence="6">
    <location>
        <begin position="1"/>
        <end position="26"/>
    </location>
</feature>
<dbReference type="PANTHER" id="PTHR43142:SF1">
    <property type="entry name" value="CARBOXYLIC ESTER HYDROLASE"/>
    <property type="match status" value="1"/>
</dbReference>
<keyword evidence="6" id="KW-0732">Signal</keyword>
<dbReference type="SUPFAM" id="SSF53474">
    <property type="entry name" value="alpha/beta-Hydrolases"/>
    <property type="match status" value="1"/>
</dbReference>
<name>A0A2S0D875_ECTOB</name>
<evidence type="ECO:0000256" key="6">
    <source>
        <dbReference type="RuleBase" id="RU361235"/>
    </source>
</evidence>
<dbReference type="PROSITE" id="PS00941">
    <property type="entry name" value="CARBOXYLESTERASE_B_2"/>
    <property type="match status" value="1"/>
</dbReference>
<dbReference type="AlphaFoldDB" id="A0A2S0D875"/>
<evidence type="ECO:0000259" key="7">
    <source>
        <dbReference type="Pfam" id="PF00135"/>
    </source>
</evidence>